<evidence type="ECO:0000313" key="4">
    <source>
        <dbReference type="EMBL" id="EEJ71050.1"/>
    </source>
</evidence>
<evidence type="ECO:0000256" key="1">
    <source>
        <dbReference type="ARBA" id="ARBA00023125"/>
    </source>
</evidence>
<gene>
    <name evidence="4" type="ORF">HMPREF0548_1993</name>
</gene>
<dbReference type="PATRIC" id="fig|525365.8.peg.1198"/>
<evidence type="ECO:0000313" key="5">
    <source>
        <dbReference type="Proteomes" id="UP000005583"/>
    </source>
</evidence>
<feature type="transmembrane region" description="Helical" evidence="2">
    <location>
        <begin position="228"/>
        <end position="251"/>
    </location>
</feature>
<dbReference type="Pfam" id="PF01381">
    <property type="entry name" value="HTH_3"/>
    <property type="match status" value="1"/>
</dbReference>
<dbReference type="PANTHER" id="PTHR46558:SF13">
    <property type="entry name" value="HTH-TYPE TRANSCRIPTIONAL REGULATOR IMMR"/>
    <property type="match status" value="1"/>
</dbReference>
<dbReference type="Proteomes" id="UP000005583">
    <property type="component" value="Unassembled WGS sequence"/>
</dbReference>
<keyword evidence="2" id="KW-1133">Transmembrane helix</keyword>
<comment type="caution">
    <text evidence="4">The sequence shown here is derived from an EMBL/GenBank/DDBJ whole genome shotgun (WGS) entry which is preliminary data.</text>
</comment>
<dbReference type="Gene3D" id="1.10.260.40">
    <property type="entry name" value="lambda repressor-like DNA-binding domains"/>
    <property type="match status" value="1"/>
</dbReference>
<dbReference type="eggNOG" id="COG1396">
    <property type="taxonomic scope" value="Bacteria"/>
</dbReference>
<keyword evidence="2" id="KW-0812">Transmembrane</keyword>
<organism evidence="4 5">
    <name type="scientific">Lactobacillus ultunensis DSM 16047</name>
    <dbReference type="NCBI Taxonomy" id="525365"/>
    <lineage>
        <taxon>Bacteria</taxon>
        <taxon>Bacillati</taxon>
        <taxon>Bacillota</taxon>
        <taxon>Bacilli</taxon>
        <taxon>Lactobacillales</taxon>
        <taxon>Lactobacillaceae</taxon>
        <taxon>Lactobacillus</taxon>
    </lineage>
</organism>
<dbReference type="SUPFAM" id="SSF47413">
    <property type="entry name" value="lambda repressor-like DNA-binding domains"/>
    <property type="match status" value="1"/>
</dbReference>
<dbReference type="PROSITE" id="PS50943">
    <property type="entry name" value="HTH_CROC1"/>
    <property type="match status" value="1"/>
</dbReference>
<evidence type="ECO:0000256" key="2">
    <source>
        <dbReference type="SAM" id="Phobius"/>
    </source>
</evidence>
<dbReference type="InterPro" id="IPR001387">
    <property type="entry name" value="Cro/C1-type_HTH"/>
</dbReference>
<feature type="transmembrane region" description="Helical" evidence="2">
    <location>
        <begin position="135"/>
        <end position="163"/>
    </location>
</feature>
<sequence length="325" mass="37317">MRLGQKIADLRKKNNLSQEDLAEEMNVSRQAVSKWESDQSIPDIEKIVNLSEFFGVTTDYLLKNGTPSFEFKSEDIATEEKMPVLSDDLVQKYLFAVKRNSKLRALVAALVVFSPVCIYFAGALAIFLGPRNGQLPFIISLIGYATTVVTIAIALGLLVYSIFNMREFTQLKEQNFDFIEEKKRLTSTIQEFHQTKDKYVVFACVLGVLSIISPMIDGFSHFSSMGSLIAWGIFFLILSIALYLLASYVFYKNYLSILIKRKKHLPTNLHKLFIYGSWFYLFVVLGLYYIFSRYFVDMFSASNILYLGIISYCLFTYFFIKEKAE</sequence>
<keyword evidence="1 4" id="KW-0238">DNA-binding</keyword>
<dbReference type="STRING" id="525365.HMPREF0548_1993"/>
<dbReference type="GO" id="GO:0003677">
    <property type="term" value="F:DNA binding"/>
    <property type="evidence" value="ECO:0007669"/>
    <property type="project" value="UniProtKB-KW"/>
</dbReference>
<accession>C2EQP7</accession>
<dbReference type="CDD" id="cd00093">
    <property type="entry name" value="HTH_XRE"/>
    <property type="match status" value="1"/>
</dbReference>
<feature type="transmembrane region" description="Helical" evidence="2">
    <location>
        <begin position="272"/>
        <end position="291"/>
    </location>
</feature>
<name>C2EQP7_9LACO</name>
<keyword evidence="5" id="KW-1185">Reference proteome</keyword>
<dbReference type="HOGENOM" id="CLU_060318_3_0_9"/>
<dbReference type="PANTHER" id="PTHR46558">
    <property type="entry name" value="TRACRIPTIONAL REGULATORY PROTEIN-RELATED-RELATED"/>
    <property type="match status" value="1"/>
</dbReference>
<feature type="domain" description="HTH cro/C1-type" evidence="3">
    <location>
        <begin position="7"/>
        <end position="61"/>
    </location>
</feature>
<dbReference type="RefSeq" id="WP_007126750.1">
    <property type="nucleotide sequence ID" value="NZ_AZFO01000003.1"/>
</dbReference>
<dbReference type="InterPro" id="IPR010982">
    <property type="entry name" value="Lambda_DNA-bd_dom_sf"/>
</dbReference>
<keyword evidence="2" id="KW-0472">Membrane</keyword>
<feature type="transmembrane region" description="Helical" evidence="2">
    <location>
        <begin position="303"/>
        <end position="320"/>
    </location>
</feature>
<protein>
    <submittedName>
        <fullName evidence="4">DNA-binding helix-turn-helix protein</fullName>
    </submittedName>
</protein>
<dbReference type="EMBL" id="ACGU01000110">
    <property type="protein sequence ID" value="EEJ71050.1"/>
    <property type="molecule type" value="Genomic_DNA"/>
</dbReference>
<dbReference type="AlphaFoldDB" id="C2EQP7"/>
<proteinExistence type="predicted"/>
<dbReference type="SMART" id="SM00530">
    <property type="entry name" value="HTH_XRE"/>
    <property type="match status" value="1"/>
</dbReference>
<feature type="transmembrane region" description="Helical" evidence="2">
    <location>
        <begin position="105"/>
        <end position="129"/>
    </location>
</feature>
<evidence type="ECO:0000259" key="3">
    <source>
        <dbReference type="PROSITE" id="PS50943"/>
    </source>
</evidence>
<feature type="transmembrane region" description="Helical" evidence="2">
    <location>
        <begin position="199"/>
        <end position="216"/>
    </location>
</feature>
<reference evidence="4 5" key="1">
    <citation type="submission" date="2009-01" db="EMBL/GenBank/DDBJ databases">
        <authorList>
            <person name="Qin X."/>
            <person name="Bachman B."/>
            <person name="Battles P."/>
            <person name="Bell A."/>
            <person name="Bess C."/>
            <person name="Bickham C."/>
            <person name="Chaboub L."/>
            <person name="Chen D."/>
            <person name="Coyle M."/>
            <person name="Deiros D.R."/>
            <person name="Dinh H."/>
            <person name="Forbes L."/>
            <person name="Fowler G."/>
            <person name="Francisco L."/>
            <person name="Fu Q."/>
            <person name="Gubbala S."/>
            <person name="Hale W."/>
            <person name="Han Y."/>
            <person name="Hemphill L."/>
            <person name="Highlander S.K."/>
            <person name="Hirani K."/>
            <person name="Hogues M."/>
            <person name="Jackson L."/>
            <person name="Jakkamsetti A."/>
            <person name="Javaid M."/>
            <person name="Jiang H."/>
            <person name="Korchina V."/>
            <person name="Kovar C."/>
            <person name="Lara F."/>
            <person name="Lee S."/>
            <person name="Mata R."/>
            <person name="Mathew T."/>
            <person name="Moen C."/>
            <person name="Morales K."/>
            <person name="Munidasa M."/>
            <person name="Nazareth L."/>
            <person name="Ngo R."/>
            <person name="Nguyen L."/>
            <person name="Okwuonu G."/>
            <person name="Ongeri F."/>
            <person name="Patil S."/>
            <person name="Petrosino J."/>
            <person name="Pham C."/>
            <person name="Pham P."/>
            <person name="Pu L.-L."/>
            <person name="Puazo M."/>
            <person name="Raj R."/>
            <person name="Reid J."/>
            <person name="Rouhana J."/>
            <person name="Saada N."/>
            <person name="Shang Y."/>
            <person name="Simmons D."/>
            <person name="Thornton R."/>
            <person name="Warren J."/>
            <person name="Weissenberger G."/>
            <person name="Zhang J."/>
            <person name="Zhang L."/>
            <person name="Zhou C."/>
            <person name="Zhu D."/>
            <person name="Muzny D."/>
            <person name="Worley K."/>
            <person name="Gibbs R."/>
        </authorList>
    </citation>
    <scope>NUCLEOTIDE SEQUENCE [LARGE SCALE GENOMIC DNA]</scope>
    <source>
        <strain evidence="4 5">DSM 16047</strain>
    </source>
</reference>
<dbReference type="OrthoDB" id="9805856at2"/>